<evidence type="ECO:0000313" key="3">
    <source>
        <dbReference type="EMBL" id="MCW4453077.1"/>
    </source>
</evidence>
<dbReference type="SUPFAM" id="SSF81301">
    <property type="entry name" value="Nucleotidyltransferase"/>
    <property type="match status" value="1"/>
</dbReference>
<evidence type="ECO:0000313" key="4">
    <source>
        <dbReference type="Proteomes" id="UP001209107"/>
    </source>
</evidence>
<gene>
    <name evidence="3" type="primary">lnu(H)</name>
    <name evidence="3" type="ORF">OK344_12775</name>
</gene>
<comment type="caution">
    <text evidence="3">The sequence shown here is derived from an EMBL/GenBank/DDBJ whole genome shotgun (WGS) entry which is preliminary data.</text>
</comment>
<dbReference type="NCBIfam" id="NF040958">
    <property type="entry name" value="linco_LnuH"/>
    <property type="match status" value="1"/>
</dbReference>
<accession>A0ABT3JQM6</accession>
<reference evidence="3 4" key="1">
    <citation type="submission" date="2022-10" db="EMBL/GenBank/DDBJ databases">
        <title>Kaistella sp. BT-6-1-3.</title>
        <authorList>
            <person name="Ai J."/>
            <person name="Deng Z."/>
        </authorList>
    </citation>
    <scope>NUCLEOTIDE SEQUENCE [LARGE SCALE GENOMIC DNA]</scope>
    <source>
        <strain evidence="3 4">BT6-1-3</strain>
    </source>
</reference>
<dbReference type="Proteomes" id="UP001209107">
    <property type="component" value="Unassembled WGS sequence"/>
</dbReference>
<evidence type="ECO:0000259" key="1">
    <source>
        <dbReference type="Pfam" id="PF18765"/>
    </source>
</evidence>
<feature type="domain" description="Polymerase beta nucleotidyltransferase" evidence="1">
    <location>
        <begin position="27"/>
        <end position="72"/>
    </location>
</feature>
<name>A0ABT3JQM6_9FLAO</name>
<protein>
    <submittedName>
        <fullName evidence="3">Lincosamide nucleotidyltransferase Lnu(H)</fullName>
    </submittedName>
</protein>
<dbReference type="InterPro" id="IPR048495">
    <property type="entry name" value="LinB-like_C"/>
</dbReference>
<keyword evidence="4" id="KW-1185">Reference proteome</keyword>
<dbReference type="Gene3D" id="3.30.460.10">
    <property type="entry name" value="Beta Polymerase, domain 2"/>
    <property type="match status" value="1"/>
</dbReference>
<evidence type="ECO:0000259" key="2">
    <source>
        <dbReference type="Pfam" id="PF21418"/>
    </source>
</evidence>
<dbReference type="InterPro" id="IPR043519">
    <property type="entry name" value="NT_sf"/>
</dbReference>
<proteinExistence type="predicted"/>
<dbReference type="InterPro" id="IPR041633">
    <property type="entry name" value="Polbeta"/>
</dbReference>
<dbReference type="Pfam" id="PF18765">
    <property type="entry name" value="Polbeta"/>
    <property type="match status" value="1"/>
</dbReference>
<organism evidence="3 4">
    <name type="scientific">Kaistella yananensis</name>
    <dbReference type="NCBI Taxonomy" id="2989820"/>
    <lineage>
        <taxon>Bacteria</taxon>
        <taxon>Pseudomonadati</taxon>
        <taxon>Bacteroidota</taxon>
        <taxon>Flavobacteriia</taxon>
        <taxon>Flavobacteriales</taxon>
        <taxon>Weeksellaceae</taxon>
        <taxon>Chryseobacterium group</taxon>
        <taxon>Kaistella</taxon>
    </lineage>
</organism>
<sequence>MLSKSSENFYYQHLKIRKMTQLQMIDKTKYIAQQDENVSAVFMYGSFTKNEGDKYSDIEFYIFLKNKENFSTEKWVNQIHPLALYFTNEYGSEVAIFENMVRGEFHFLKTEEIEIIKSWDGIVEFSDFDQMNLTDKDGLLTKTLNQIKTKSPERITNENILWLSQSLLNVVLTTSNLIKREEFAHAHHSLSNVQKYLLWLIRARTSKTQHWESPTKSLEKDIDTIWYSEYKKVTSDLNPKNIVLAFENSLNLSEKLFDELNIEPKLKEILHKIR</sequence>
<feature type="domain" description="Lincosamide nucleotidyltransferase-like C-terminal" evidence="2">
    <location>
        <begin position="156"/>
        <end position="266"/>
    </location>
</feature>
<dbReference type="RefSeq" id="WP_265145121.1">
    <property type="nucleotide sequence ID" value="NZ_JAPCHZ010000006.1"/>
</dbReference>
<dbReference type="Pfam" id="PF21418">
    <property type="entry name" value="LinB-like_C"/>
    <property type="match status" value="1"/>
</dbReference>
<dbReference type="Gene3D" id="1.20.120.330">
    <property type="entry name" value="Nucleotidyltransferases domain 2"/>
    <property type="match status" value="1"/>
</dbReference>
<dbReference type="EMBL" id="JAPCHZ010000006">
    <property type="protein sequence ID" value="MCW4453077.1"/>
    <property type="molecule type" value="Genomic_DNA"/>
</dbReference>